<keyword evidence="9" id="KW-1185">Reference proteome</keyword>
<dbReference type="AlphaFoldDB" id="A0A9Q4C455"/>
<proteinExistence type="inferred from homology"/>
<comment type="subcellular location">
    <subcellularLocation>
        <location evidence="1">Cell membrane</location>
        <topology evidence="1">Multi-pass membrane protein</topology>
    </subcellularLocation>
</comment>
<evidence type="ECO:0000256" key="4">
    <source>
        <dbReference type="ARBA" id="ARBA00022692"/>
    </source>
</evidence>
<dbReference type="InterPro" id="IPR022791">
    <property type="entry name" value="L-PG_synthase/AglD"/>
</dbReference>
<evidence type="ECO:0000256" key="3">
    <source>
        <dbReference type="ARBA" id="ARBA00022475"/>
    </source>
</evidence>
<dbReference type="EMBL" id="RKLV01000001">
    <property type="protein sequence ID" value="MCX2817996.1"/>
    <property type="molecule type" value="Genomic_DNA"/>
</dbReference>
<comment type="similarity">
    <text evidence="2">Belongs to the UPF0104 family.</text>
</comment>
<organism evidence="8 9">
    <name type="scientific">Halorutilus salinus</name>
    <dbReference type="NCBI Taxonomy" id="2487751"/>
    <lineage>
        <taxon>Archaea</taxon>
        <taxon>Methanobacteriati</taxon>
        <taxon>Methanobacteriota</taxon>
        <taxon>Stenosarchaea group</taxon>
        <taxon>Halobacteria</taxon>
        <taxon>Halorutilales</taxon>
        <taxon>Halorutilaceae</taxon>
        <taxon>Halorutilus</taxon>
    </lineage>
</organism>
<feature type="transmembrane region" description="Helical" evidence="7">
    <location>
        <begin position="133"/>
        <end position="153"/>
    </location>
</feature>
<evidence type="ECO:0000256" key="2">
    <source>
        <dbReference type="ARBA" id="ARBA00011061"/>
    </source>
</evidence>
<evidence type="ECO:0000256" key="1">
    <source>
        <dbReference type="ARBA" id="ARBA00004651"/>
    </source>
</evidence>
<keyword evidence="5 7" id="KW-1133">Transmembrane helix</keyword>
<evidence type="ECO:0000313" key="9">
    <source>
        <dbReference type="Proteomes" id="UP001149411"/>
    </source>
</evidence>
<protein>
    <submittedName>
        <fullName evidence="8">Lysylphosphatidylglycerol synthase transmembrane domain-containing protein</fullName>
    </submittedName>
</protein>
<evidence type="ECO:0000256" key="6">
    <source>
        <dbReference type="ARBA" id="ARBA00023136"/>
    </source>
</evidence>
<keyword evidence="3" id="KW-1003">Cell membrane</keyword>
<dbReference type="NCBIfam" id="TIGR00374">
    <property type="entry name" value="flippase-like domain"/>
    <property type="match status" value="1"/>
</dbReference>
<feature type="transmembrane region" description="Helical" evidence="7">
    <location>
        <begin position="12"/>
        <end position="29"/>
    </location>
</feature>
<sequence length="345" mass="34546">MRGTARALRPWLRFTALLAVVAVAAAFFLDGFDISGLVERIADADGALVAVAVVVYAVSWIPRGTRYRNILGRMGYGCRATAMTGAVFVSQTANLVFPARAGDGARAYVVKKRNGVPYSEGVASLAAERVLDLVAVVALGCAGAVWTFTVFGFEPAKGSGALVAAGGVGGVTVAAVGAVYLLKQGSGVVPTGGEGVLGKVADGVADFLGSLGSVFDDRDGIARLAGASLVIWFLDVSTAVVLFYAVGAEFSSVGGVVALSLLAVSVGNLAKVVPATPGGVGLYEAGFSSVVVGATSIGWEVAVAVAVLDHAVKNGVTVVGGIGSALALNVSLTRPADADVDVNQA</sequence>
<reference evidence="8" key="1">
    <citation type="submission" date="2022-09" db="EMBL/GenBank/DDBJ databases">
        <title>Haloadaptaus new haloarchaeum isolated from saline soil.</title>
        <authorList>
            <person name="Duran-Viseras A."/>
            <person name="Sanchez-Porro C."/>
            <person name="Ventosa A."/>
        </authorList>
    </citation>
    <scope>NUCLEOTIDE SEQUENCE</scope>
    <source>
        <strain evidence="8">F3-133</strain>
    </source>
</reference>
<evidence type="ECO:0000313" key="8">
    <source>
        <dbReference type="EMBL" id="MCX2817996.1"/>
    </source>
</evidence>
<accession>A0A9Q4C455</accession>
<dbReference type="GO" id="GO:0005886">
    <property type="term" value="C:plasma membrane"/>
    <property type="evidence" value="ECO:0007669"/>
    <property type="project" value="UniProtKB-SubCell"/>
</dbReference>
<gene>
    <name evidence="8" type="ORF">EGH25_01305</name>
</gene>
<evidence type="ECO:0000256" key="5">
    <source>
        <dbReference type="ARBA" id="ARBA00022989"/>
    </source>
</evidence>
<dbReference type="PANTHER" id="PTHR39087:SF2">
    <property type="entry name" value="UPF0104 MEMBRANE PROTEIN MJ1595"/>
    <property type="match status" value="1"/>
</dbReference>
<feature type="transmembrane region" description="Helical" evidence="7">
    <location>
        <begin position="41"/>
        <end position="61"/>
    </location>
</feature>
<feature type="transmembrane region" description="Helical" evidence="7">
    <location>
        <begin position="224"/>
        <end position="246"/>
    </location>
</feature>
<feature type="transmembrane region" description="Helical" evidence="7">
    <location>
        <begin position="159"/>
        <end position="182"/>
    </location>
</feature>
<keyword evidence="4 7" id="KW-0812">Transmembrane</keyword>
<comment type="caution">
    <text evidence="8">The sequence shown here is derived from an EMBL/GenBank/DDBJ whole genome shotgun (WGS) entry which is preliminary data.</text>
</comment>
<name>A0A9Q4C455_9EURY</name>
<dbReference type="Proteomes" id="UP001149411">
    <property type="component" value="Unassembled WGS sequence"/>
</dbReference>
<feature type="transmembrane region" description="Helical" evidence="7">
    <location>
        <begin position="252"/>
        <end position="270"/>
    </location>
</feature>
<dbReference type="RefSeq" id="WP_266085577.1">
    <property type="nucleotide sequence ID" value="NZ_RKLV01000001.1"/>
</dbReference>
<dbReference type="PANTHER" id="PTHR39087">
    <property type="entry name" value="UPF0104 MEMBRANE PROTEIN MJ1595"/>
    <property type="match status" value="1"/>
</dbReference>
<keyword evidence="6 7" id="KW-0472">Membrane</keyword>
<evidence type="ECO:0000256" key="7">
    <source>
        <dbReference type="SAM" id="Phobius"/>
    </source>
</evidence>
<dbReference type="Pfam" id="PF03706">
    <property type="entry name" value="LPG_synthase_TM"/>
    <property type="match status" value="1"/>
</dbReference>